<evidence type="ECO:0000313" key="3">
    <source>
        <dbReference type="Proteomes" id="UP000299102"/>
    </source>
</evidence>
<accession>A0A4C1XX63</accession>
<organism evidence="2 3">
    <name type="scientific">Eumeta variegata</name>
    <name type="common">Bagworm moth</name>
    <name type="synonym">Eumeta japonica</name>
    <dbReference type="NCBI Taxonomy" id="151549"/>
    <lineage>
        <taxon>Eukaryota</taxon>
        <taxon>Metazoa</taxon>
        <taxon>Ecdysozoa</taxon>
        <taxon>Arthropoda</taxon>
        <taxon>Hexapoda</taxon>
        <taxon>Insecta</taxon>
        <taxon>Pterygota</taxon>
        <taxon>Neoptera</taxon>
        <taxon>Endopterygota</taxon>
        <taxon>Lepidoptera</taxon>
        <taxon>Glossata</taxon>
        <taxon>Ditrysia</taxon>
        <taxon>Tineoidea</taxon>
        <taxon>Psychidae</taxon>
        <taxon>Oiketicinae</taxon>
        <taxon>Eumeta</taxon>
    </lineage>
</organism>
<evidence type="ECO:0000313" key="2">
    <source>
        <dbReference type="EMBL" id="GBP68168.1"/>
    </source>
</evidence>
<name>A0A4C1XX63_EUMVA</name>
<dbReference type="InterPro" id="IPR006578">
    <property type="entry name" value="MADF-dom"/>
</dbReference>
<dbReference type="PANTHER" id="PTHR21505:SF8">
    <property type="entry name" value="DPT-YFP REPRESSOR BY OVEREXPRESSION, ISOFORM D-RELATED"/>
    <property type="match status" value="1"/>
</dbReference>
<protein>
    <recommendedName>
        <fullName evidence="1">MADF domain-containing protein</fullName>
    </recommendedName>
</protein>
<dbReference type="Proteomes" id="UP000299102">
    <property type="component" value="Unassembled WGS sequence"/>
</dbReference>
<proteinExistence type="predicted"/>
<dbReference type="Pfam" id="PF10545">
    <property type="entry name" value="MADF_DNA_bdg"/>
    <property type="match status" value="1"/>
</dbReference>
<comment type="caution">
    <text evidence="2">The sequence shown here is derived from an EMBL/GenBank/DDBJ whole genome shotgun (WGS) entry which is preliminary data.</text>
</comment>
<sequence>MYSELIENAKEIHDNADLAFVKKKIESMRNCFHRELRKAKRSLKTGSSADSVYEPTLWYFDLMHFTSDQEEARHRRSSIALPLSMVEDSSDDAIASHHQSTMYF</sequence>
<reference evidence="2 3" key="1">
    <citation type="journal article" date="2019" name="Commun. Biol.">
        <title>The bagworm genome reveals a unique fibroin gene that provides high tensile strength.</title>
        <authorList>
            <person name="Kono N."/>
            <person name="Nakamura H."/>
            <person name="Ohtoshi R."/>
            <person name="Tomita M."/>
            <person name="Numata K."/>
            <person name="Arakawa K."/>
        </authorList>
    </citation>
    <scope>NUCLEOTIDE SEQUENCE [LARGE SCALE GENOMIC DNA]</scope>
</reference>
<dbReference type="EMBL" id="BGZK01001003">
    <property type="protein sequence ID" value="GBP68168.1"/>
    <property type="molecule type" value="Genomic_DNA"/>
</dbReference>
<gene>
    <name evidence="2" type="ORF">EVAR_23319_1</name>
</gene>
<dbReference type="OrthoDB" id="6152242at2759"/>
<keyword evidence="3" id="KW-1185">Reference proteome</keyword>
<evidence type="ECO:0000259" key="1">
    <source>
        <dbReference type="Pfam" id="PF10545"/>
    </source>
</evidence>
<feature type="domain" description="MADF" evidence="1">
    <location>
        <begin position="9"/>
        <end position="65"/>
    </location>
</feature>
<dbReference type="PANTHER" id="PTHR21505">
    <property type="entry name" value="MADF DOMAIN-CONTAINING PROTEIN-RELATED"/>
    <property type="match status" value="1"/>
</dbReference>
<dbReference type="AlphaFoldDB" id="A0A4C1XX63"/>